<keyword evidence="3" id="KW-1185">Reference proteome</keyword>
<protein>
    <submittedName>
        <fullName evidence="2">Putative receptor-like protein kinase</fullName>
    </submittedName>
</protein>
<dbReference type="Proteomes" id="UP000325315">
    <property type="component" value="Unassembled WGS sequence"/>
</dbReference>
<keyword evidence="2" id="KW-0808">Transferase</keyword>
<feature type="compositionally biased region" description="Low complexity" evidence="1">
    <location>
        <begin position="23"/>
        <end position="40"/>
    </location>
</feature>
<feature type="region of interest" description="Disordered" evidence="1">
    <location>
        <begin position="1"/>
        <end position="42"/>
    </location>
</feature>
<name>A0A5B6VD88_9ROSI</name>
<keyword evidence="2" id="KW-0418">Kinase</keyword>
<dbReference type="AlphaFoldDB" id="A0A5B6VD88"/>
<keyword evidence="2" id="KW-0675">Receptor</keyword>
<gene>
    <name evidence="2" type="ORF">EPI10_002135</name>
</gene>
<evidence type="ECO:0000256" key="1">
    <source>
        <dbReference type="SAM" id="MobiDB-lite"/>
    </source>
</evidence>
<accession>A0A5B6VD88</accession>
<proteinExistence type="predicted"/>
<dbReference type="EMBL" id="SMMG02000007">
    <property type="protein sequence ID" value="KAA3467093.1"/>
    <property type="molecule type" value="Genomic_DNA"/>
</dbReference>
<evidence type="ECO:0000313" key="2">
    <source>
        <dbReference type="EMBL" id="KAA3467093.1"/>
    </source>
</evidence>
<dbReference type="GO" id="GO:0016301">
    <property type="term" value="F:kinase activity"/>
    <property type="evidence" value="ECO:0007669"/>
    <property type="project" value="UniProtKB-KW"/>
</dbReference>
<organism evidence="2 3">
    <name type="scientific">Gossypium australe</name>
    <dbReference type="NCBI Taxonomy" id="47621"/>
    <lineage>
        <taxon>Eukaryota</taxon>
        <taxon>Viridiplantae</taxon>
        <taxon>Streptophyta</taxon>
        <taxon>Embryophyta</taxon>
        <taxon>Tracheophyta</taxon>
        <taxon>Spermatophyta</taxon>
        <taxon>Magnoliopsida</taxon>
        <taxon>eudicotyledons</taxon>
        <taxon>Gunneridae</taxon>
        <taxon>Pentapetalae</taxon>
        <taxon>rosids</taxon>
        <taxon>malvids</taxon>
        <taxon>Malvales</taxon>
        <taxon>Malvaceae</taxon>
        <taxon>Malvoideae</taxon>
        <taxon>Gossypium</taxon>
    </lineage>
</organism>
<reference evidence="3" key="1">
    <citation type="journal article" date="2019" name="Plant Biotechnol. J.">
        <title>Genome sequencing of the Australian wild diploid species Gossypium australe highlights disease resistance and delayed gland morphogenesis.</title>
        <authorList>
            <person name="Cai Y."/>
            <person name="Cai X."/>
            <person name="Wang Q."/>
            <person name="Wang P."/>
            <person name="Zhang Y."/>
            <person name="Cai C."/>
            <person name="Xu Y."/>
            <person name="Wang K."/>
            <person name="Zhou Z."/>
            <person name="Wang C."/>
            <person name="Geng S."/>
            <person name="Li B."/>
            <person name="Dong Q."/>
            <person name="Hou Y."/>
            <person name="Wang H."/>
            <person name="Ai P."/>
            <person name="Liu Z."/>
            <person name="Yi F."/>
            <person name="Sun M."/>
            <person name="An G."/>
            <person name="Cheng J."/>
            <person name="Zhang Y."/>
            <person name="Shi Q."/>
            <person name="Xie Y."/>
            <person name="Shi X."/>
            <person name="Chang Y."/>
            <person name="Huang F."/>
            <person name="Chen Y."/>
            <person name="Hong S."/>
            <person name="Mi L."/>
            <person name="Sun Q."/>
            <person name="Zhang L."/>
            <person name="Zhou B."/>
            <person name="Peng R."/>
            <person name="Zhang X."/>
            <person name="Liu F."/>
        </authorList>
    </citation>
    <scope>NUCLEOTIDE SEQUENCE [LARGE SCALE GENOMIC DNA]</scope>
    <source>
        <strain evidence="3">cv. PA1801</strain>
    </source>
</reference>
<comment type="caution">
    <text evidence="2">The sequence shown here is derived from an EMBL/GenBank/DDBJ whole genome shotgun (WGS) entry which is preliminary data.</text>
</comment>
<evidence type="ECO:0000313" key="3">
    <source>
        <dbReference type="Proteomes" id="UP000325315"/>
    </source>
</evidence>
<sequence>MELYKAVHKSQLPEENVPTGANFHSQHIQSSSPPSFSSASRRGGIQSSIKVLYCSAAFSNVPEEEEPCSFLPSSCRSFCSGTEAMICSKLAAHVLQ</sequence>
<dbReference type="OrthoDB" id="654677at2759"/>